<protein>
    <recommendedName>
        <fullName evidence="10">Cytochrome b561 and DOMON domain-containing protein</fullName>
    </recommendedName>
</protein>
<evidence type="ECO:0000313" key="18">
    <source>
        <dbReference type="Proteomes" id="UP000316621"/>
    </source>
</evidence>
<feature type="transmembrane region" description="Helical" evidence="13">
    <location>
        <begin position="245"/>
        <end position="266"/>
    </location>
</feature>
<feature type="transmembrane region" description="Helical" evidence="13">
    <location>
        <begin position="350"/>
        <end position="373"/>
    </location>
</feature>
<dbReference type="InterPro" id="IPR045265">
    <property type="entry name" value="AIR12_DOMON"/>
</dbReference>
<evidence type="ECO:0000256" key="10">
    <source>
        <dbReference type="PIRNR" id="PIRNR037471"/>
    </source>
</evidence>
<dbReference type="GO" id="GO:0046872">
    <property type="term" value="F:metal ion binding"/>
    <property type="evidence" value="ECO:0007669"/>
    <property type="project" value="UniProtKB-KW"/>
</dbReference>
<evidence type="ECO:0000256" key="5">
    <source>
        <dbReference type="ARBA" id="ARBA00022729"/>
    </source>
</evidence>
<evidence type="ECO:0000313" key="17">
    <source>
        <dbReference type="EMBL" id="RZC81875.1"/>
    </source>
</evidence>
<keyword evidence="18" id="KW-1185">Reference proteome</keyword>
<evidence type="ECO:0000259" key="16">
    <source>
        <dbReference type="PROSITE" id="PS50939"/>
    </source>
</evidence>
<dbReference type="PANTHER" id="PTHR23130:SF167">
    <property type="entry name" value="CYTOCHROME B561 AND DOMON DOMAIN-CONTAINING PROTEIN"/>
    <property type="match status" value="1"/>
</dbReference>
<keyword evidence="11" id="KW-0408">Iron</keyword>
<evidence type="ECO:0000256" key="1">
    <source>
        <dbReference type="ARBA" id="ARBA00004141"/>
    </source>
</evidence>
<sequence length="407" mass="44536">MVNSLRPVLFLTLLVSLFISISAQTCTTYVFPRDNNQVNTDFTSCNDLPFLNSIIHWKYDSSTGRLNLAYRHTDIDSDRWIAWAINPTGIGMVGCQALVAYQKDGQMLAYTSPIPSYRTSLAQGDLSFKVSALSSSFRNREMTIFATIQLPINTSVINHVWQEGPVVNGKPGMHAMTAANRQSIGSLDLLSGNQSKSSGGGVAVDSRTKLKNVHGVLNVVAWGIMMPVGAIAARYLKVFNSMGAAWFYIHITTQTSAYIVGIAGWATGLVLGSKSPGIQLNAHKNIGITLFVLATLQVFALGLRPKPDHKYRFYWNIYHRLTGYVVIVLSVVNIFKGFDILEPEKKWKNLYIGALIGLAVVAVLLEAFTWYVVLKRKKAAGKSNHESNGHTGAINGNTFGGSTESVV</sequence>
<dbReference type="InterPro" id="IPR005018">
    <property type="entry name" value="DOMON_domain"/>
</dbReference>
<feature type="chain" id="PRO_5021485786" description="Cytochrome b561 and DOMON domain-containing protein" evidence="14">
    <location>
        <begin position="24"/>
        <end position="407"/>
    </location>
</feature>
<dbReference type="PROSITE" id="PS50836">
    <property type="entry name" value="DOMON"/>
    <property type="match status" value="1"/>
</dbReference>
<dbReference type="CDD" id="cd08760">
    <property type="entry name" value="Cyt_b561_FRRS1_like"/>
    <property type="match status" value="1"/>
</dbReference>
<name>A0A4Y7LCF3_PAPSO</name>
<dbReference type="Gramene" id="RZC81875">
    <property type="protein sequence ID" value="RZC81875"/>
    <property type="gene ID" value="C5167_044450"/>
</dbReference>
<evidence type="ECO:0000256" key="6">
    <source>
        <dbReference type="ARBA" id="ARBA00022982"/>
    </source>
</evidence>
<feature type="signal peptide" evidence="14">
    <location>
        <begin position="1"/>
        <end position="23"/>
    </location>
</feature>
<feature type="transmembrane region" description="Helical" evidence="13">
    <location>
        <begin position="317"/>
        <end position="338"/>
    </location>
</feature>
<dbReference type="STRING" id="3469.A0A4Y7LCF3"/>
<feature type="compositionally biased region" description="Polar residues" evidence="12">
    <location>
        <begin position="394"/>
        <end position="407"/>
    </location>
</feature>
<dbReference type="OrthoDB" id="2419613at2759"/>
<keyword evidence="8 10" id="KW-0472">Membrane</keyword>
<feature type="domain" description="Cytochrome b561" evidence="16">
    <location>
        <begin position="178"/>
        <end position="374"/>
    </location>
</feature>
<feature type="binding site" description="axial binding residue" evidence="11">
    <location>
        <position position="283"/>
    </location>
    <ligand>
        <name>heme b</name>
        <dbReference type="ChEBI" id="CHEBI:60344"/>
        <label>1</label>
    </ligand>
    <ligandPart>
        <name>Fe</name>
        <dbReference type="ChEBI" id="CHEBI:18248"/>
    </ligandPart>
</feature>
<dbReference type="Pfam" id="PF03188">
    <property type="entry name" value="Cytochrom_B561"/>
    <property type="match status" value="1"/>
</dbReference>
<evidence type="ECO:0000256" key="13">
    <source>
        <dbReference type="SAM" id="Phobius"/>
    </source>
</evidence>
<comment type="cofactor">
    <cofactor evidence="10">
        <name>heme b</name>
        <dbReference type="ChEBI" id="CHEBI:60344"/>
    </cofactor>
    <text evidence="10">Binds 2 heme b groups non-covalently.</text>
</comment>
<keyword evidence="4 11" id="KW-0479">Metal-binding</keyword>
<reference evidence="17 18" key="1">
    <citation type="journal article" date="2018" name="Science">
        <title>The opium poppy genome and morphinan production.</title>
        <authorList>
            <person name="Guo L."/>
            <person name="Winzer T."/>
            <person name="Yang X."/>
            <person name="Li Y."/>
            <person name="Ning Z."/>
            <person name="He Z."/>
            <person name="Teodor R."/>
            <person name="Lu Y."/>
            <person name="Bowser T.A."/>
            <person name="Graham I.A."/>
            <person name="Ye K."/>
        </authorList>
    </citation>
    <scope>NUCLEOTIDE SEQUENCE [LARGE SCALE GENOMIC DNA]</scope>
    <source>
        <strain evidence="18">cv. HN1</strain>
        <tissue evidence="17">Leaves</tissue>
    </source>
</reference>
<evidence type="ECO:0000256" key="4">
    <source>
        <dbReference type="ARBA" id="ARBA00022723"/>
    </source>
</evidence>
<feature type="binding site" description="axial binding residue" evidence="11">
    <location>
        <position position="250"/>
    </location>
    <ligand>
        <name>heme b</name>
        <dbReference type="ChEBI" id="CHEBI:60344"/>
        <label>1</label>
    </ligand>
    <ligandPart>
        <name>Fe</name>
        <dbReference type="ChEBI" id="CHEBI:18248"/>
    </ligandPart>
</feature>
<feature type="transmembrane region" description="Helical" evidence="13">
    <location>
        <begin position="286"/>
        <end position="305"/>
    </location>
</feature>
<keyword evidence="2 10" id="KW-0813">Transport</keyword>
<dbReference type="InterPro" id="IPR017214">
    <property type="entry name" value="UCP037471"/>
</dbReference>
<dbReference type="Pfam" id="PF04526">
    <property type="entry name" value="DUF568"/>
    <property type="match status" value="1"/>
</dbReference>
<organism evidence="17 18">
    <name type="scientific">Papaver somniferum</name>
    <name type="common">Opium poppy</name>
    <dbReference type="NCBI Taxonomy" id="3469"/>
    <lineage>
        <taxon>Eukaryota</taxon>
        <taxon>Viridiplantae</taxon>
        <taxon>Streptophyta</taxon>
        <taxon>Embryophyta</taxon>
        <taxon>Tracheophyta</taxon>
        <taxon>Spermatophyta</taxon>
        <taxon>Magnoliopsida</taxon>
        <taxon>Ranunculales</taxon>
        <taxon>Papaveraceae</taxon>
        <taxon>Papaveroideae</taxon>
        <taxon>Papaver</taxon>
    </lineage>
</organism>
<dbReference type="PROSITE" id="PS50939">
    <property type="entry name" value="CYTOCHROME_B561"/>
    <property type="match status" value="1"/>
</dbReference>
<evidence type="ECO:0000256" key="7">
    <source>
        <dbReference type="ARBA" id="ARBA00022989"/>
    </source>
</evidence>
<keyword evidence="7 13" id="KW-1133">Transmembrane helix</keyword>
<dbReference type="AlphaFoldDB" id="A0A4Y7LCF3"/>
<dbReference type="PIRSF" id="PIRSF037471">
    <property type="entry name" value="UCP037471"/>
    <property type="match status" value="1"/>
</dbReference>
<dbReference type="Proteomes" id="UP000316621">
    <property type="component" value="Chromosome 10"/>
</dbReference>
<keyword evidence="3 13" id="KW-0812">Transmembrane</keyword>
<dbReference type="GO" id="GO:0016020">
    <property type="term" value="C:membrane"/>
    <property type="evidence" value="ECO:0007669"/>
    <property type="project" value="UniProtKB-SubCell"/>
</dbReference>
<evidence type="ECO:0000256" key="3">
    <source>
        <dbReference type="ARBA" id="ARBA00022692"/>
    </source>
</evidence>
<feature type="domain" description="DOMON" evidence="15">
    <location>
        <begin position="51"/>
        <end position="164"/>
    </location>
</feature>
<comment type="subcellular location">
    <subcellularLocation>
        <location evidence="1">Membrane</location>
        <topology evidence="1">Multi-pass membrane protein</topology>
    </subcellularLocation>
</comment>
<evidence type="ECO:0000256" key="11">
    <source>
        <dbReference type="PIRSR" id="PIRSR037471-1"/>
    </source>
</evidence>
<dbReference type="InterPro" id="IPR006593">
    <property type="entry name" value="Cyt_b561/ferric_Rdtase_TM"/>
</dbReference>
<evidence type="ECO:0000256" key="12">
    <source>
        <dbReference type="SAM" id="MobiDB-lite"/>
    </source>
</evidence>
<dbReference type="SMART" id="SM00665">
    <property type="entry name" value="B561"/>
    <property type="match status" value="1"/>
</dbReference>
<keyword evidence="5 14" id="KW-0732">Signal</keyword>
<accession>A0A4Y7LCF3</accession>
<dbReference type="FunFam" id="1.20.120.1770:FF:000007">
    <property type="entry name" value="Cytochrome b561 and DOMON domain-containing protein"/>
    <property type="match status" value="1"/>
</dbReference>
<dbReference type="PANTHER" id="PTHR23130">
    <property type="entry name" value="CYTOCHROME B561 AND DOMON DOMAIN-CONTAINING PROTEIN"/>
    <property type="match status" value="1"/>
</dbReference>
<evidence type="ECO:0000256" key="9">
    <source>
        <dbReference type="ARBA" id="ARBA00053871"/>
    </source>
</evidence>
<dbReference type="EMBL" id="CM010724">
    <property type="protein sequence ID" value="RZC81875.1"/>
    <property type="molecule type" value="Genomic_DNA"/>
</dbReference>
<dbReference type="CDD" id="cd09629">
    <property type="entry name" value="DOMON_CIL1_like"/>
    <property type="match status" value="1"/>
</dbReference>
<evidence type="ECO:0000256" key="2">
    <source>
        <dbReference type="ARBA" id="ARBA00022448"/>
    </source>
</evidence>
<feature type="binding site" description="axial binding residue" evidence="11">
    <location>
        <position position="319"/>
    </location>
    <ligand>
        <name>heme b</name>
        <dbReference type="ChEBI" id="CHEBI:60344"/>
        <label>1</label>
    </ligand>
    <ligandPart>
        <name>Fe</name>
        <dbReference type="ChEBI" id="CHEBI:18248"/>
    </ligandPart>
</feature>
<comment type="function">
    <text evidence="9">May act as a catecholamine-responsive trans-membrane electron transporter.</text>
</comment>
<keyword evidence="6 10" id="KW-0249">Electron transport</keyword>
<evidence type="ECO:0000256" key="14">
    <source>
        <dbReference type="SAM" id="SignalP"/>
    </source>
</evidence>
<dbReference type="Gene3D" id="1.20.120.1770">
    <property type="match status" value="1"/>
</dbReference>
<evidence type="ECO:0000259" key="15">
    <source>
        <dbReference type="PROSITE" id="PS50836"/>
    </source>
</evidence>
<feature type="region of interest" description="Disordered" evidence="12">
    <location>
        <begin position="382"/>
        <end position="407"/>
    </location>
</feature>
<gene>
    <name evidence="17" type="ORF">C5167_044450</name>
</gene>
<feature type="binding site" description="axial binding residue" evidence="11">
    <location>
        <position position="214"/>
    </location>
    <ligand>
        <name>heme b</name>
        <dbReference type="ChEBI" id="CHEBI:60344"/>
        <label>1</label>
    </ligand>
    <ligandPart>
        <name>Fe</name>
        <dbReference type="ChEBI" id="CHEBI:18248"/>
    </ligandPart>
</feature>
<proteinExistence type="predicted"/>
<evidence type="ECO:0000256" key="8">
    <source>
        <dbReference type="ARBA" id="ARBA00023136"/>
    </source>
</evidence>
<dbReference type="OMA" id="GNIYHHT"/>